<evidence type="ECO:0000313" key="1">
    <source>
        <dbReference type="EMBL" id="RLU18346.1"/>
    </source>
</evidence>
<comment type="caution">
    <text evidence="1">The sequence shown here is derived from an EMBL/GenBank/DDBJ whole genome shotgun (WGS) entry which is preliminary data.</text>
</comment>
<name>A0A3L8DDF5_OOCBI</name>
<dbReference type="Proteomes" id="UP000279307">
    <property type="component" value="Chromosome 9"/>
</dbReference>
<dbReference type="EMBL" id="QOIP01000009">
    <property type="protein sequence ID" value="RLU18346.1"/>
    <property type="molecule type" value="Genomic_DNA"/>
</dbReference>
<gene>
    <name evidence="1" type="ORF">DMN91_008703</name>
</gene>
<protein>
    <submittedName>
        <fullName evidence="1">Uncharacterized protein</fullName>
    </submittedName>
</protein>
<sequence length="47" mass="5766">LNLIQNAFDAERFRMIKPIENKININKEEQIKDEEFEFDVKNDLKRK</sequence>
<feature type="non-terminal residue" evidence="1">
    <location>
        <position position="1"/>
    </location>
</feature>
<accession>A0A3L8DDF5</accession>
<organism evidence="1">
    <name type="scientific">Ooceraea biroi</name>
    <name type="common">Clonal raider ant</name>
    <name type="synonym">Cerapachys biroi</name>
    <dbReference type="NCBI Taxonomy" id="2015173"/>
    <lineage>
        <taxon>Eukaryota</taxon>
        <taxon>Metazoa</taxon>
        <taxon>Ecdysozoa</taxon>
        <taxon>Arthropoda</taxon>
        <taxon>Hexapoda</taxon>
        <taxon>Insecta</taxon>
        <taxon>Pterygota</taxon>
        <taxon>Neoptera</taxon>
        <taxon>Endopterygota</taxon>
        <taxon>Hymenoptera</taxon>
        <taxon>Apocrita</taxon>
        <taxon>Aculeata</taxon>
        <taxon>Formicoidea</taxon>
        <taxon>Formicidae</taxon>
        <taxon>Dorylinae</taxon>
        <taxon>Ooceraea</taxon>
    </lineage>
</organism>
<reference evidence="1" key="2">
    <citation type="submission" date="2018-07" db="EMBL/GenBank/DDBJ databases">
        <authorList>
            <person name="Mckenzie S.K."/>
            <person name="Kronauer D.J.C."/>
        </authorList>
    </citation>
    <scope>NUCLEOTIDE SEQUENCE</scope>
    <source>
        <strain evidence="1">Clonal line C1</strain>
    </source>
</reference>
<dbReference type="AlphaFoldDB" id="A0A3L8DDF5"/>
<reference evidence="1" key="1">
    <citation type="journal article" date="2018" name="Genome Res.">
        <title>The genomic architecture and molecular evolution of ant odorant receptors.</title>
        <authorList>
            <person name="McKenzie S.K."/>
            <person name="Kronauer D.J.C."/>
        </authorList>
    </citation>
    <scope>NUCLEOTIDE SEQUENCE [LARGE SCALE GENOMIC DNA]</scope>
    <source>
        <strain evidence="1">Clonal line C1</strain>
    </source>
</reference>
<proteinExistence type="predicted"/>